<accession>A0A812HN30</accession>
<protein>
    <submittedName>
        <fullName evidence="2">Uncharacterized protein</fullName>
    </submittedName>
</protein>
<evidence type="ECO:0000313" key="2">
    <source>
        <dbReference type="EMBL" id="CAE6956541.1"/>
    </source>
</evidence>
<organism evidence="2 3">
    <name type="scientific">Symbiodinium natans</name>
    <dbReference type="NCBI Taxonomy" id="878477"/>
    <lineage>
        <taxon>Eukaryota</taxon>
        <taxon>Sar</taxon>
        <taxon>Alveolata</taxon>
        <taxon>Dinophyceae</taxon>
        <taxon>Suessiales</taxon>
        <taxon>Symbiodiniaceae</taxon>
        <taxon>Symbiodinium</taxon>
    </lineage>
</organism>
<evidence type="ECO:0000256" key="1">
    <source>
        <dbReference type="SAM" id="MobiDB-lite"/>
    </source>
</evidence>
<feature type="region of interest" description="Disordered" evidence="1">
    <location>
        <begin position="94"/>
        <end position="113"/>
    </location>
</feature>
<feature type="compositionally biased region" description="Low complexity" evidence="1">
    <location>
        <begin position="407"/>
        <end position="416"/>
    </location>
</feature>
<feature type="compositionally biased region" description="Polar residues" evidence="1">
    <location>
        <begin position="94"/>
        <end position="112"/>
    </location>
</feature>
<feature type="compositionally biased region" description="Polar residues" evidence="1">
    <location>
        <begin position="436"/>
        <end position="451"/>
    </location>
</feature>
<evidence type="ECO:0000313" key="3">
    <source>
        <dbReference type="Proteomes" id="UP000604046"/>
    </source>
</evidence>
<gene>
    <name evidence="2" type="ORF">SNAT2548_LOCUS1766</name>
</gene>
<dbReference type="OrthoDB" id="185373at2759"/>
<feature type="region of interest" description="Disordered" evidence="1">
    <location>
        <begin position="398"/>
        <end position="473"/>
    </location>
</feature>
<dbReference type="AlphaFoldDB" id="A0A812HN30"/>
<keyword evidence="3" id="KW-1185">Reference proteome</keyword>
<dbReference type="Proteomes" id="UP000604046">
    <property type="component" value="Unassembled WGS sequence"/>
</dbReference>
<sequence length="494" mass="52299">MARPPAKLGIFGVTALNAAGWQFLSSGDAHTQETANLARAFGNLHARSSMLMLRASQESQDRASELLPQEPANLSWTSGKLYAEEGSLLAATRSASLEKASQSGPQNPSNTARGLATSAVLGRLLTQMISQQGASVLDQLDAQDASNLARAPGTLDLSELSSTGGLPEACCSRVLTEPSTQNAANALRGPGTMGRRSASPMRLEHVGSLCHLKYLSCIGWDPFLLRGTTLHFGTQLMDAVMSSFLHDKYSHDEQGLANIAWELAQLAMRCEALFEGAAQACVSRIQGFDGQQPANTAWGLAHVLVLQAALRDAACQQLSGLLGSSDLTAQSCADLHWALGVLQADDNLRESLRSHGRPALEDLASSLRDVGLSAASTAQYQQTAFKHQVLNMRAFTGERPRPLHTGSRSSSPSSASQGLPRPSACEPGGRWRAASGVSSLGESSPTWSTPQPRRVSLTHCASGAGRSSTSRVCKETVACPRRNSMRCGSHTADE</sequence>
<proteinExistence type="predicted"/>
<dbReference type="EMBL" id="CAJNDS010000102">
    <property type="protein sequence ID" value="CAE6956541.1"/>
    <property type="molecule type" value="Genomic_DNA"/>
</dbReference>
<reference evidence="2" key="1">
    <citation type="submission" date="2021-02" db="EMBL/GenBank/DDBJ databases">
        <authorList>
            <person name="Dougan E. K."/>
            <person name="Rhodes N."/>
            <person name="Thang M."/>
            <person name="Chan C."/>
        </authorList>
    </citation>
    <scope>NUCLEOTIDE SEQUENCE</scope>
</reference>
<comment type="caution">
    <text evidence="2">The sequence shown here is derived from an EMBL/GenBank/DDBJ whole genome shotgun (WGS) entry which is preliminary data.</text>
</comment>
<name>A0A812HN30_9DINO</name>